<dbReference type="AlphaFoldDB" id="B0C2L8"/>
<reference evidence="2 3" key="1">
    <citation type="journal article" date="2008" name="Proc. Natl. Acad. Sci. U.S.A.">
        <title>Niche adaptation and genome expansion in the chlorophyll d-producing cyanobacterium Acaryochloris marina.</title>
        <authorList>
            <person name="Swingley W.D."/>
            <person name="Chen M."/>
            <person name="Cheung P.C."/>
            <person name="Conrad A.L."/>
            <person name="Dejesa L.C."/>
            <person name="Hao J."/>
            <person name="Honchak B.M."/>
            <person name="Karbach L.E."/>
            <person name="Kurdoglu A."/>
            <person name="Lahiri S."/>
            <person name="Mastrian S.D."/>
            <person name="Miyashita H."/>
            <person name="Page L."/>
            <person name="Ramakrishna P."/>
            <person name="Satoh S."/>
            <person name="Sattley W.M."/>
            <person name="Shimada Y."/>
            <person name="Taylor H.L."/>
            <person name="Tomo T."/>
            <person name="Tsuchiya T."/>
            <person name="Wang Z.T."/>
            <person name="Raymond J."/>
            <person name="Mimuro M."/>
            <person name="Blankenship R.E."/>
            <person name="Touchman J.W."/>
        </authorList>
    </citation>
    <scope>NUCLEOTIDE SEQUENCE [LARGE SCALE GENOMIC DNA]</scope>
    <source>
        <strain evidence="3">MBIC 11017</strain>
    </source>
</reference>
<feature type="compositionally biased region" description="Basic and acidic residues" evidence="1">
    <location>
        <begin position="1"/>
        <end position="11"/>
    </location>
</feature>
<dbReference type="STRING" id="329726.AM1_5970"/>
<dbReference type="HOGENOM" id="CLU_1212658_0_0_3"/>
<dbReference type="Proteomes" id="UP000000268">
    <property type="component" value="Chromosome"/>
</dbReference>
<keyword evidence="3" id="KW-1185">Reference proteome</keyword>
<dbReference type="KEGG" id="amr:AM1_5970"/>
<proteinExistence type="predicted"/>
<evidence type="ECO:0000313" key="3">
    <source>
        <dbReference type="Proteomes" id="UP000000268"/>
    </source>
</evidence>
<dbReference type="RefSeq" id="WP_012166108.1">
    <property type="nucleotide sequence ID" value="NC_009925.1"/>
</dbReference>
<evidence type="ECO:0000256" key="1">
    <source>
        <dbReference type="SAM" id="MobiDB-lite"/>
    </source>
</evidence>
<dbReference type="EMBL" id="CP000828">
    <property type="protein sequence ID" value="ABW30906.1"/>
    <property type="molecule type" value="Genomic_DNA"/>
</dbReference>
<feature type="region of interest" description="Disordered" evidence="1">
    <location>
        <begin position="1"/>
        <end position="38"/>
    </location>
</feature>
<protein>
    <submittedName>
        <fullName evidence="2">Uncharacterized protein</fullName>
    </submittedName>
</protein>
<evidence type="ECO:0000313" key="2">
    <source>
        <dbReference type="EMBL" id="ABW30906.1"/>
    </source>
</evidence>
<organism evidence="2 3">
    <name type="scientific">Acaryochloris marina (strain MBIC 11017)</name>
    <dbReference type="NCBI Taxonomy" id="329726"/>
    <lineage>
        <taxon>Bacteria</taxon>
        <taxon>Bacillati</taxon>
        <taxon>Cyanobacteriota</taxon>
        <taxon>Cyanophyceae</taxon>
        <taxon>Acaryochloridales</taxon>
        <taxon>Acaryochloridaceae</taxon>
        <taxon>Acaryochloris</taxon>
    </lineage>
</organism>
<dbReference type="eggNOG" id="ENOG50331UB">
    <property type="taxonomic scope" value="Bacteria"/>
</dbReference>
<feature type="compositionally biased region" description="Low complexity" evidence="1">
    <location>
        <begin position="13"/>
        <end position="26"/>
    </location>
</feature>
<sequence length="228" mass="25844">MEKQEKREPITHQDSSSKQTDQQKTSAKSGQVKKDKHVPTSSTFEAVFNSIFEMFKQRPEPSLVGRGNLCLISPGVLGQTNVIWSSQPLFLWRGEVSNLLVRDYDTDEVIWQRSDLTGKEQVAFDGKPLQSGQAYIWEASNSETTVRYEFEVMPSAERQLIAAELAKVKKSQNPKLSQKHTDLNSAQYFGEKGLWSDVFQILYSTDGSSINMNQRLDLWSSSVCRTDP</sequence>
<name>B0C2L8_ACAM1</name>
<accession>B0C2L8</accession>
<gene>
    <name evidence="2" type="ordered locus">AM1_5970</name>
</gene>